<gene>
    <name evidence="1" type="ORF">J2800_002248</name>
</gene>
<dbReference type="EMBL" id="JAVDRL010000006">
    <property type="protein sequence ID" value="MDR6531501.1"/>
    <property type="molecule type" value="Genomic_DNA"/>
</dbReference>
<evidence type="ECO:0000313" key="1">
    <source>
        <dbReference type="EMBL" id="MDR6531501.1"/>
    </source>
</evidence>
<proteinExistence type="predicted"/>
<dbReference type="Proteomes" id="UP001262754">
    <property type="component" value="Unassembled WGS sequence"/>
</dbReference>
<organism evidence="1 2">
    <name type="scientific">Caulobacter rhizosphaerae</name>
    <dbReference type="NCBI Taxonomy" id="2010972"/>
    <lineage>
        <taxon>Bacteria</taxon>
        <taxon>Pseudomonadati</taxon>
        <taxon>Pseudomonadota</taxon>
        <taxon>Alphaproteobacteria</taxon>
        <taxon>Caulobacterales</taxon>
        <taxon>Caulobacteraceae</taxon>
        <taxon>Caulobacter</taxon>
    </lineage>
</organism>
<dbReference type="RefSeq" id="WP_310031461.1">
    <property type="nucleotide sequence ID" value="NZ_JAVDRL010000006.1"/>
</dbReference>
<protein>
    <recommendedName>
        <fullName evidence="3">DUF4253 domain-containing protein</fullName>
    </recommendedName>
</protein>
<comment type="caution">
    <text evidence="1">The sequence shown here is derived from an EMBL/GenBank/DDBJ whole genome shotgun (WGS) entry which is preliminary data.</text>
</comment>
<sequence>MFGSPRGQPLKLVPFTQAKPRTFGPLLCDGLSARNLGSFAELLALHARLQAEHPGQRVLASLDDLGQASYTSGHATDHHGLDDIEGHDLSGLGAEAFENGEHRGYLSTPAEFPIRLANLLERARGIRPEHVAGVLDWETSGDGNDLVTINQDPEAALRIAQEKEVLFQVVPVGTAAQAVAAFPNGYFSADLDPMQTYVLARRLEDEYDLSLFGIGARMLGFRRPAALPQERARALGEELAAFYAGAPPKAAEALARLLTGRDWLLLRYTES</sequence>
<accession>A0ABU1MZ90</accession>
<evidence type="ECO:0000313" key="2">
    <source>
        <dbReference type="Proteomes" id="UP001262754"/>
    </source>
</evidence>
<evidence type="ECO:0008006" key="3">
    <source>
        <dbReference type="Google" id="ProtNLM"/>
    </source>
</evidence>
<reference evidence="1 2" key="1">
    <citation type="submission" date="2023-07" db="EMBL/GenBank/DDBJ databases">
        <title>Sorghum-associated microbial communities from plants grown in Nebraska, USA.</title>
        <authorList>
            <person name="Schachtman D."/>
        </authorList>
    </citation>
    <scope>NUCLEOTIDE SEQUENCE [LARGE SCALE GENOMIC DNA]</scope>
    <source>
        <strain evidence="1 2">DS2154</strain>
    </source>
</reference>
<keyword evidence="2" id="KW-1185">Reference proteome</keyword>
<name>A0ABU1MZ90_9CAUL</name>